<feature type="region of interest" description="Disordered" evidence="1">
    <location>
        <begin position="1"/>
        <end position="26"/>
    </location>
</feature>
<feature type="compositionally biased region" description="Basic and acidic residues" evidence="1">
    <location>
        <begin position="1"/>
        <end position="13"/>
    </location>
</feature>
<name>A0A2T1GC05_9CYAN</name>
<evidence type="ECO:0000313" key="2">
    <source>
        <dbReference type="EMBL" id="PSB54832.1"/>
    </source>
</evidence>
<comment type="caution">
    <text evidence="2">The sequence shown here is derived from an EMBL/GenBank/DDBJ whole genome shotgun (WGS) entry which is preliminary data.</text>
</comment>
<dbReference type="RefSeq" id="WP_106307285.1">
    <property type="nucleotide sequence ID" value="NZ_PVWO01000230.1"/>
</dbReference>
<evidence type="ECO:0000256" key="1">
    <source>
        <dbReference type="SAM" id="MobiDB-lite"/>
    </source>
</evidence>
<accession>A0A2T1GC05</accession>
<sequence>MQPKSDKDRDRSARVTSASTKKVSGGETFALATRHLKNRSRHDRVLKKIDIIQSSAYSTDYLR</sequence>
<evidence type="ECO:0000313" key="3">
    <source>
        <dbReference type="Proteomes" id="UP000238937"/>
    </source>
</evidence>
<proteinExistence type="predicted"/>
<keyword evidence="3" id="KW-1185">Reference proteome</keyword>
<protein>
    <submittedName>
        <fullName evidence="2">Uncharacterized protein</fullName>
    </submittedName>
</protein>
<reference evidence="2 3" key="1">
    <citation type="submission" date="2018-03" db="EMBL/GenBank/DDBJ databases">
        <title>The ancient ancestry and fast evolution of plastids.</title>
        <authorList>
            <person name="Moore K.R."/>
            <person name="Magnabosco C."/>
            <person name="Momper L."/>
            <person name="Gold D.A."/>
            <person name="Bosak T."/>
            <person name="Fournier G.P."/>
        </authorList>
    </citation>
    <scope>NUCLEOTIDE SEQUENCE [LARGE SCALE GENOMIC DNA]</scope>
    <source>
        <strain evidence="2 3">CCALA 037</strain>
    </source>
</reference>
<dbReference type="EMBL" id="PVWO01000230">
    <property type="protein sequence ID" value="PSB54832.1"/>
    <property type="molecule type" value="Genomic_DNA"/>
</dbReference>
<organism evidence="2 3">
    <name type="scientific">Chamaesiphon polymorphus CCALA 037</name>
    <dbReference type="NCBI Taxonomy" id="2107692"/>
    <lineage>
        <taxon>Bacteria</taxon>
        <taxon>Bacillati</taxon>
        <taxon>Cyanobacteriota</taxon>
        <taxon>Cyanophyceae</taxon>
        <taxon>Gomontiellales</taxon>
        <taxon>Chamaesiphonaceae</taxon>
        <taxon>Chamaesiphon</taxon>
    </lineage>
</organism>
<dbReference type="AlphaFoldDB" id="A0A2T1GC05"/>
<gene>
    <name evidence="2" type="ORF">C7B77_16940</name>
</gene>
<dbReference type="Proteomes" id="UP000238937">
    <property type="component" value="Unassembled WGS sequence"/>
</dbReference>